<dbReference type="Proteomes" id="UP000224487">
    <property type="component" value="Genome"/>
</dbReference>
<protein>
    <submittedName>
        <fullName evidence="1">Uncharacterized protein</fullName>
    </submittedName>
</protein>
<organism evidence="1 2">
    <name type="scientific">Brevibacterium phage LuckyBarnes</name>
    <dbReference type="NCBI Taxonomy" id="2027888"/>
    <lineage>
        <taxon>Viruses</taxon>
        <taxon>Duplodnaviria</taxon>
        <taxon>Heunggongvirae</taxon>
        <taxon>Uroviricota</taxon>
        <taxon>Caudoviricetes</taxon>
        <taxon>Luckybarnesvirus</taxon>
        <taxon>Luckybarnesvirus luckybarnes</taxon>
    </lineage>
</organism>
<sequence>MNRQLLSAYVEALYMAHLKFYPADPEERATETDRLNGALDTIRAWPVKVDEARYIRRALETLRDRRAILTAYNETRATEKFQELLAA</sequence>
<gene>
    <name evidence="1" type="ORF">SEA_LUCKYBARNES_62</name>
</gene>
<evidence type="ECO:0000313" key="1">
    <source>
        <dbReference type="EMBL" id="ASZ73379.1"/>
    </source>
</evidence>
<keyword evidence="2" id="KW-1185">Reference proteome</keyword>
<proteinExistence type="predicted"/>
<reference evidence="2" key="1">
    <citation type="submission" date="2017-08" db="EMBL/GenBank/DDBJ databases">
        <authorList>
            <person name="de Groot N.N."/>
        </authorList>
    </citation>
    <scope>NUCLEOTIDE SEQUENCE [LARGE SCALE GENOMIC DNA]</scope>
</reference>
<accession>A0A249XNR6</accession>
<evidence type="ECO:0000313" key="2">
    <source>
        <dbReference type="Proteomes" id="UP000224487"/>
    </source>
</evidence>
<name>A0A249XNR6_9CAUD</name>
<dbReference type="EMBL" id="MF668275">
    <property type="protein sequence ID" value="ASZ73379.1"/>
    <property type="molecule type" value="Genomic_DNA"/>
</dbReference>